<gene>
    <name evidence="1" type="ORF">SAMN02745220_03403</name>
</gene>
<evidence type="ECO:0000313" key="1">
    <source>
        <dbReference type="EMBL" id="SHO50400.1"/>
    </source>
</evidence>
<keyword evidence="2" id="KW-1185">Reference proteome</keyword>
<organism evidence="1 2">
    <name type="scientific">Desulfopila aestuarii DSM 18488</name>
    <dbReference type="NCBI Taxonomy" id="1121416"/>
    <lineage>
        <taxon>Bacteria</taxon>
        <taxon>Pseudomonadati</taxon>
        <taxon>Thermodesulfobacteriota</taxon>
        <taxon>Desulfobulbia</taxon>
        <taxon>Desulfobulbales</taxon>
        <taxon>Desulfocapsaceae</taxon>
        <taxon>Desulfopila</taxon>
    </lineage>
</organism>
<accession>A0A1M7YCN4</accession>
<dbReference type="RefSeq" id="WP_073614868.1">
    <property type="nucleotide sequence ID" value="NZ_FRFE01000018.1"/>
</dbReference>
<sequence length="61" mass="7407">MTPEQRYDLAIEWRLTSNRMKEIIKEEYNKKYGTNTSDEQWESYLIKALNIESFWKSVGLM</sequence>
<reference evidence="1 2" key="1">
    <citation type="submission" date="2016-12" db="EMBL/GenBank/DDBJ databases">
        <authorList>
            <person name="Song W.-J."/>
            <person name="Kurnit D.M."/>
        </authorList>
    </citation>
    <scope>NUCLEOTIDE SEQUENCE [LARGE SCALE GENOMIC DNA]</scope>
    <source>
        <strain evidence="1 2">DSM 18488</strain>
    </source>
</reference>
<protein>
    <submittedName>
        <fullName evidence="1">Uncharacterized protein</fullName>
    </submittedName>
</protein>
<evidence type="ECO:0000313" key="2">
    <source>
        <dbReference type="Proteomes" id="UP000184603"/>
    </source>
</evidence>
<proteinExistence type="predicted"/>
<dbReference type="Proteomes" id="UP000184603">
    <property type="component" value="Unassembled WGS sequence"/>
</dbReference>
<dbReference type="STRING" id="1121416.SAMN02745220_03403"/>
<name>A0A1M7YCN4_9BACT</name>
<dbReference type="EMBL" id="FRFE01000018">
    <property type="protein sequence ID" value="SHO50400.1"/>
    <property type="molecule type" value="Genomic_DNA"/>
</dbReference>
<dbReference type="AlphaFoldDB" id="A0A1M7YCN4"/>